<keyword evidence="1" id="KW-1133">Transmembrane helix</keyword>
<dbReference type="Proteomes" id="UP000298058">
    <property type="component" value="Unassembled WGS sequence"/>
</dbReference>
<gene>
    <name evidence="2" type="ORF">EHS15_10215</name>
</gene>
<evidence type="ECO:0000313" key="2">
    <source>
        <dbReference type="EMBL" id="TGN19127.1"/>
    </source>
</evidence>
<keyword evidence="1" id="KW-0812">Transmembrane</keyword>
<feature type="transmembrane region" description="Helical" evidence="1">
    <location>
        <begin position="85"/>
        <end position="103"/>
    </location>
</feature>
<organism evidence="2 3">
    <name type="scientific">Leptospira idonii</name>
    <dbReference type="NCBI Taxonomy" id="1193500"/>
    <lineage>
        <taxon>Bacteria</taxon>
        <taxon>Pseudomonadati</taxon>
        <taxon>Spirochaetota</taxon>
        <taxon>Spirochaetia</taxon>
        <taxon>Leptospirales</taxon>
        <taxon>Leptospiraceae</taxon>
        <taxon>Leptospira</taxon>
    </lineage>
</organism>
<feature type="transmembrane region" description="Helical" evidence="1">
    <location>
        <begin position="54"/>
        <end position="73"/>
    </location>
</feature>
<keyword evidence="3" id="KW-1185">Reference proteome</keyword>
<evidence type="ECO:0000313" key="3">
    <source>
        <dbReference type="Proteomes" id="UP000298058"/>
    </source>
</evidence>
<evidence type="ECO:0000256" key="1">
    <source>
        <dbReference type="SAM" id="Phobius"/>
    </source>
</evidence>
<comment type="caution">
    <text evidence="2">The sequence shown here is derived from an EMBL/GenBank/DDBJ whole genome shotgun (WGS) entry which is preliminary data.</text>
</comment>
<reference evidence="2" key="1">
    <citation type="journal article" date="2019" name="PLoS Negl. Trop. Dis.">
        <title>Revisiting the worldwide diversity of Leptospira species in the environment.</title>
        <authorList>
            <person name="Vincent A.T."/>
            <person name="Schiettekatte O."/>
            <person name="Bourhy P."/>
            <person name="Veyrier F.J."/>
            <person name="Picardeau M."/>
        </authorList>
    </citation>
    <scope>NUCLEOTIDE SEQUENCE [LARGE SCALE GENOMIC DNA]</scope>
    <source>
        <strain evidence="2">201300427</strain>
    </source>
</reference>
<proteinExistence type="predicted"/>
<feature type="transmembrane region" description="Helical" evidence="1">
    <location>
        <begin position="21"/>
        <end position="39"/>
    </location>
</feature>
<protein>
    <submittedName>
        <fullName evidence="2">DUF2752 domain-containing protein</fullName>
    </submittedName>
</protein>
<sequence length="111" mass="12878">MKPLFQKKPNDLGFFPIKPPIIKRTFAIILGILLFYNIPKEFVDSNYTICIPKLFFDINCFGCGITRAIWYLLHFDIAKAVEYNSLVVVVFPIIACISIKWIISKNEIYDI</sequence>
<dbReference type="EMBL" id="RQHW01000034">
    <property type="protein sequence ID" value="TGN19127.1"/>
    <property type="molecule type" value="Genomic_DNA"/>
</dbReference>
<dbReference type="InterPro" id="IPR021215">
    <property type="entry name" value="DUF2752"/>
</dbReference>
<dbReference type="AlphaFoldDB" id="A0A4R9M0E8"/>
<dbReference type="Pfam" id="PF10825">
    <property type="entry name" value="DUF2752"/>
    <property type="match status" value="1"/>
</dbReference>
<dbReference type="OrthoDB" id="9815897at2"/>
<accession>A0A4R9M0E8</accession>
<name>A0A4R9M0E8_9LEPT</name>
<keyword evidence="1" id="KW-0472">Membrane</keyword>